<dbReference type="Proteomes" id="UP001057375">
    <property type="component" value="Unassembled WGS sequence"/>
</dbReference>
<gene>
    <name evidence="1" type="ORF">ADUPG1_014143</name>
</gene>
<protein>
    <submittedName>
        <fullName evidence="1">Uncharacterized protein</fullName>
    </submittedName>
</protein>
<organism evidence="1 2">
    <name type="scientific">Aduncisulcus paluster</name>
    <dbReference type="NCBI Taxonomy" id="2918883"/>
    <lineage>
        <taxon>Eukaryota</taxon>
        <taxon>Metamonada</taxon>
        <taxon>Carpediemonas-like organisms</taxon>
        <taxon>Aduncisulcus</taxon>
    </lineage>
</organism>
<evidence type="ECO:0000313" key="2">
    <source>
        <dbReference type="Proteomes" id="UP001057375"/>
    </source>
</evidence>
<dbReference type="EMBL" id="BQXS01013845">
    <property type="protein sequence ID" value="GKT29700.1"/>
    <property type="molecule type" value="Genomic_DNA"/>
</dbReference>
<evidence type="ECO:0000313" key="1">
    <source>
        <dbReference type="EMBL" id="GKT29700.1"/>
    </source>
</evidence>
<comment type="caution">
    <text evidence="1">The sequence shown here is derived from an EMBL/GenBank/DDBJ whole genome shotgun (WGS) entry which is preliminary data.</text>
</comment>
<sequence length="155" mass="17839">MKNLTLYPVSEQQCFPRCDKTFPCFPQILDTLQQQITPSEFVEHRIFHVLDVLANWSRDEEYASEISSKTSELVDNWHQWLSNEHSAEGLGFFMKLMANLSKIPSIRDKIPSHHLSDPAYVSCKIDACLSTADLSSAFREYFPGILRIFETYSGD</sequence>
<keyword evidence="2" id="KW-1185">Reference proteome</keyword>
<accession>A0ABQ5KE88</accession>
<reference evidence="1" key="1">
    <citation type="submission" date="2022-03" db="EMBL/GenBank/DDBJ databases">
        <title>Draft genome sequence of Aduncisulcus paluster, a free-living microaerophilic Fornicata.</title>
        <authorList>
            <person name="Yuyama I."/>
            <person name="Kume K."/>
            <person name="Tamura T."/>
            <person name="Inagaki Y."/>
            <person name="Hashimoto T."/>
        </authorList>
    </citation>
    <scope>NUCLEOTIDE SEQUENCE</scope>
    <source>
        <strain evidence="1">NY0171</strain>
    </source>
</reference>
<name>A0ABQ5KE88_9EUKA</name>
<proteinExistence type="predicted"/>